<dbReference type="Pfam" id="PF20008">
    <property type="entry name" value="DUF6429"/>
    <property type="match status" value="1"/>
</dbReference>
<dbReference type="PATRIC" id="fig|106592.7.peg.7169"/>
<dbReference type="Proteomes" id="UP000037425">
    <property type="component" value="Unassembled WGS sequence"/>
</dbReference>
<proteinExistence type="predicted"/>
<accession>A0A0L8BCR8</accession>
<evidence type="ECO:0000313" key="3">
    <source>
        <dbReference type="Proteomes" id="UP000037425"/>
    </source>
</evidence>
<reference evidence="3" key="1">
    <citation type="submission" date="2015-07" db="EMBL/GenBank/DDBJ databases">
        <title>Whole genome sequence of an Ensifer adhaerens strain isolated from a cave pool in the Wind Cave National Park.</title>
        <authorList>
            <person name="Eng W.W.H."/>
            <person name="Gan H.M."/>
            <person name="Barton H.A."/>
            <person name="Savka M.A."/>
        </authorList>
    </citation>
    <scope>NUCLEOTIDE SEQUENCE [LARGE SCALE GENOMIC DNA]</scope>
    <source>
        <strain evidence="3">SD006</strain>
    </source>
</reference>
<evidence type="ECO:0000313" key="2">
    <source>
        <dbReference type="EMBL" id="KOF12369.1"/>
    </source>
</evidence>
<feature type="domain" description="DUF6429" evidence="1">
    <location>
        <begin position="4"/>
        <end position="73"/>
    </location>
</feature>
<name>A0A0L8BCR8_ENSAD</name>
<dbReference type="EMBL" id="LGAP01000073">
    <property type="protein sequence ID" value="KOF12369.1"/>
    <property type="molecule type" value="Genomic_DNA"/>
</dbReference>
<dbReference type="AlphaFoldDB" id="A0A0L8BCR8"/>
<protein>
    <recommendedName>
        <fullName evidence="1">DUF6429 domain-containing protein</fullName>
    </recommendedName>
</protein>
<gene>
    <name evidence="2" type="ORF">AC244_34780</name>
</gene>
<sequence length="77" mass="9120">MEIDEGKMDDVVLALVWLTRHNERCAWKGFDWATTDRLHRKGMIGNPVNKSKSLVLTDEGLRRSEELFRQMFMRQPQ</sequence>
<evidence type="ECO:0000259" key="1">
    <source>
        <dbReference type="Pfam" id="PF20008"/>
    </source>
</evidence>
<dbReference type="InterPro" id="IPR045489">
    <property type="entry name" value="DUF6429"/>
</dbReference>
<dbReference type="OrthoDB" id="8912983at2"/>
<organism evidence="2 3">
    <name type="scientific">Ensifer adhaerens</name>
    <name type="common">Sinorhizobium morelense</name>
    <dbReference type="NCBI Taxonomy" id="106592"/>
    <lineage>
        <taxon>Bacteria</taxon>
        <taxon>Pseudomonadati</taxon>
        <taxon>Pseudomonadota</taxon>
        <taxon>Alphaproteobacteria</taxon>
        <taxon>Hyphomicrobiales</taxon>
        <taxon>Rhizobiaceae</taxon>
        <taxon>Sinorhizobium/Ensifer group</taxon>
        <taxon>Ensifer</taxon>
    </lineage>
</organism>
<dbReference type="RefSeq" id="WP_053253353.1">
    <property type="nucleotide sequence ID" value="NZ_LGAP01000073.1"/>
</dbReference>
<comment type="caution">
    <text evidence="2">The sequence shown here is derived from an EMBL/GenBank/DDBJ whole genome shotgun (WGS) entry which is preliminary data.</text>
</comment>